<dbReference type="Proteomes" id="UP000591131">
    <property type="component" value="Unassembled WGS sequence"/>
</dbReference>
<dbReference type="PROSITE" id="PS50084">
    <property type="entry name" value="KH_TYPE_1"/>
    <property type="match status" value="2"/>
</dbReference>
<dbReference type="SMART" id="SM00322">
    <property type="entry name" value="KH"/>
    <property type="match status" value="2"/>
</dbReference>
<dbReference type="Gene3D" id="3.30.310.210">
    <property type="match status" value="1"/>
</dbReference>
<keyword evidence="1" id="KW-0677">Repeat</keyword>
<protein>
    <recommendedName>
        <fullName evidence="4">K Homology domain-containing protein</fullName>
    </recommendedName>
</protein>
<dbReference type="EMBL" id="JAAPAO010001155">
    <property type="protein sequence ID" value="KAF4650917.1"/>
    <property type="molecule type" value="Genomic_DNA"/>
</dbReference>
<gene>
    <name evidence="5" type="ORF">FOL47_000775</name>
</gene>
<dbReference type="InterPro" id="IPR004088">
    <property type="entry name" value="KH_dom_type_1"/>
</dbReference>
<dbReference type="PANTHER" id="PTHR10288">
    <property type="entry name" value="KH DOMAIN CONTAINING RNA BINDING PROTEIN"/>
    <property type="match status" value="1"/>
</dbReference>
<proteinExistence type="predicted"/>
<sequence length="372" mass="40251">LVQPLLYNSITGTWPNLARAVIAVVEKLQDLQDRGRAGVTYPGGWDPLITPGRVEDIENATDSPTSSNGMRLPSTTAFEPSRLLVTPQEAAWLLGKSGRKINRLRDKYGPSISINVDTVTPEWRVLSVGMSAPYTASASLRKAHAVLDLLADLDRYPSAVQQQQVPTTSRSTGQSQNFFIRHTGPKIKLLIPPELFGAVMGRGGERMRRLTRATGAIIQKVRPADSPLSVGDALTESVIRRTLSSHRLIEISGTTKQRTDAALRVVEIMDRKALDIAGIPDDDRDSSLGSPTASSAASNRRRGGNPTAVTERLSAFERSVREAQSMPQLINNYITMTIVLPSLAQAQLLLAEAGGILQQTGCRITVGGFVPE</sequence>
<dbReference type="SUPFAM" id="SSF54791">
    <property type="entry name" value="Eukaryotic type KH-domain (KH-domain type I)"/>
    <property type="match status" value="1"/>
</dbReference>
<dbReference type="OrthoDB" id="441329at2759"/>
<keyword evidence="2" id="KW-0694">RNA-binding</keyword>
<dbReference type="AlphaFoldDB" id="A0A7J6KVA3"/>
<feature type="compositionally biased region" description="Polar residues" evidence="3">
    <location>
        <begin position="287"/>
        <end position="298"/>
    </location>
</feature>
<evidence type="ECO:0000256" key="3">
    <source>
        <dbReference type="SAM" id="MobiDB-lite"/>
    </source>
</evidence>
<feature type="non-terminal residue" evidence="5">
    <location>
        <position position="372"/>
    </location>
</feature>
<keyword evidence="6" id="KW-1185">Reference proteome</keyword>
<evidence type="ECO:0000313" key="5">
    <source>
        <dbReference type="EMBL" id="KAF4650917.1"/>
    </source>
</evidence>
<comment type="caution">
    <text evidence="5">The sequence shown here is derived from an EMBL/GenBank/DDBJ whole genome shotgun (WGS) entry which is preliminary data.</text>
</comment>
<evidence type="ECO:0000256" key="1">
    <source>
        <dbReference type="ARBA" id="ARBA00022737"/>
    </source>
</evidence>
<feature type="domain" description="K Homology" evidence="4">
    <location>
        <begin position="77"/>
        <end position="155"/>
    </location>
</feature>
<reference evidence="5 6" key="1">
    <citation type="submission" date="2020-04" db="EMBL/GenBank/DDBJ databases">
        <title>Perkinsus chesapeaki whole genome sequence.</title>
        <authorList>
            <person name="Bogema D.R."/>
        </authorList>
    </citation>
    <scope>NUCLEOTIDE SEQUENCE [LARGE SCALE GENOMIC DNA]</scope>
    <source>
        <strain evidence="5">ATCC PRA-425</strain>
    </source>
</reference>
<dbReference type="InterPro" id="IPR004087">
    <property type="entry name" value="KH_dom"/>
</dbReference>
<feature type="region of interest" description="Disordered" evidence="3">
    <location>
        <begin position="279"/>
        <end position="308"/>
    </location>
</feature>
<evidence type="ECO:0000313" key="6">
    <source>
        <dbReference type="Proteomes" id="UP000591131"/>
    </source>
</evidence>
<feature type="domain" description="K Homology" evidence="4">
    <location>
        <begin position="183"/>
        <end position="270"/>
    </location>
</feature>
<dbReference type="Pfam" id="PF00013">
    <property type="entry name" value="KH_1"/>
    <property type="match status" value="1"/>
</dbReference>
<name>A0A7J6KVA3_PERCH</name>
<organism evidence="5 6">
    <name type="scientific">Perkinsus chesapeaki</name>
    <name type="common">Clam parasite</name>
    <name type="synonym">Perkinsus andrewsi</name>
    <dbReference type="NCBI Taxonomy" id="330153"/>
    <lineage>
        <taxon>Eukaryota</taxon>
        <taxon>Sar</taxon>
        <taxon>Alveolata</taxon>
        <taxon>Perkinsozoa</taxon>
        <taxon>Perkinsea</taxon>
        <taxon>Perkinsida</taxon>
        <taxon>Perkinsidae</taxon>
        <taxon>Perkinsus</taxon>
    </lineage>
</organism>
<evidence type="ECO:0000256" key="2">
    <source>
        <dbReference type="PROSITE-ProRule" id="PRU00117"/>
    </source>
</evidence>
<evidence type="ECO:0000259" key="4">
    <source>
        <dbReference type="SMART" id="SM00322"/>
    </source>
</evidence>
<dbReference type="InterPro" id="IPR036612">
    <property type="entry name" value="KH_dom_type_1_sf"/>
</dbReference>
<accession>A0A7J6KVA3</accession>
<dbReference type="GO" id="GO:0003723">
    <property type="term" value="F:RNA binding"/>
    <property type="evidence" value="ECO:0007669"/>
    <property type="project" value="UniProtKB-UniRule"/>
</dbReference>